<reference evidence="2 3" key="1">
    <citation type="journal article" date="2018" name="Front. Plant Sci.">
        <title>Red Clover (Trifolium pratense) and Zigzag Clover (T. medium) - A Picture of Genomic Similarities and Differences.</title>
        <authorList>
            <person name="Dluhosova J."/>
            <person name="Istvanek J."/>
            <person name="Nedelnik J."/>
            <person name="Repkova J."/>
        </authorList>
    </citation>
    <scope>NUCLEOTIDE SEQUENCE [LARGE SCALE GENOMIC DNA]</scope>
    <source>
        <strain evidence="3">cv. 10/8</strain>
        <tissue evidence="2">Leaf</tissue>
    </source>
</reference>
<organism evidence="2 3">
    <name type="scientific">Trifolium medium</name>
    <dbReference type="NCBI Taxonomy" id="97028"/>
    <lineage>
        <taxon>Eukaryota</taxon>
        <taxon>Viridiplantae</taxon>
        <taxon>Streptophyta</taxon>
        <taxon>Embryophyta</taxon>
        <taxon>Tracheophyta</taxon>
        <taxon>Spermatophyta</taxon>
        <taxon>Magnoliopsida</taxon>
        <taxon>eudicotyledons</taxon>
        <taxon>Gunneridae</taxon>
        <taxon>Pentapetalae</taxon>
        <taxon>rosids</taxon>
        <taxon>fabids</taxon>
        <taxon>Fabales</taxon>
        <taxon>Fabaceae</taxon>
        <taxon>Papilionoideae</taxon>
        <taxon>50 kb inversion clade</taxon>
        <taxon>NPAAA clade</taxon>
        <taxon>Hologalegina</taxon>
        <taxon>IRL clade</taxon>
        <taxon>Trifolieae</taxon>
        <taxon>Trifolium</taxon>
    </lineage>
</organism>
<comment type="caution">
    <text evidence="2">The sequence shown here is derived from an EMBL/GenBank/DDBJ whole genome shotgun (WGS) entry which is preliminary data.</text>
</comment>
<dbReference type="Proteomes" id="UP000265520">
    <property type="component" value="Unassembled WGS sequence"/>
</dbReference>
<evidence type="ECO:0000259" key="1">
    <source>
        <dbReference type="Pfam" id="PF04784"/>
    </source>
</evidence>
<dbReference type="PANTHER" id="PTHR46361:SF1">
    <property type="entry name" value="F26K24.21 PROTEIN"/>
    <property type="match status" value="1"/>
</dbReference>
<name>A0A392NF53_9FABA</name>
<dbReference type="PANTHER" id="PTHR46361">
    <property type="entry name" value="ELECTRON CARRIER/ PROTEIN DISULFIDE OXIDOREDUCTASE"/>
    <property type="match status" value="1"/>
</dbReference>
<accession>A0A392NF53</accession>
<dbReference type="AlphaFoldDB" id="A0A392NF53"/>
<feature type="non-terminal residue" evidence="2">
    <location>
        <position position="119"/>
    </location>
</feature>
<evidence type="ECO:0000313" key="3">
    <source>
        <dbReference type="Proteomes" id="UP000265520"/>
    </source>
</evidence>
<dbReference type="InterPro" id="IPR006869">
    <property type="entry name" value="DUF547"/>
</dbReference>
<sequence length="119" mass="13628">MPILLKFSIIWGGFFEASTISRYLNMTQDLQRVNICELSENEKLAFFLNLYNAMVIHAVISVGSPEGIIDRRSFFNDFLYLIGGHPYSLAIIENGILRCNQRSPYSLMKPFSTGDKRLE</sequence>
<evidence type="ECO:0000313" key="2">
    <source>
        <dbReference type="EMBL" id="MCH97775.1"/>
    </source>
</evidence>
<proteinExistence type="predicted"/>
<protein>
    <submittedName>
        <fullName evidence="2">Ras GTPase activation domain-containing protein</fullName>
    </submittedName>
</protein>
<keyword evidence="3" id="KW-1185">Reference proteome</keyword>
<dbReference type="Pfam" id="PF04784">
    <property type="entry name" value="DUF547"/>
    <property type="match status" value="1"/>
</dbReference>
<feature type="domain" description="DUF547" evidence="1">
    <location>
        <begin position="37"/>
        <end position="116"/>
    </location>
</feature>
<dbReference type="EMBL" id="LXQA010035889">
    <property type="protein sequence ID" value="MCH97775.1"/>
    <property type="molecule type" value="Genomic_DNA"/>
</dbReference>
<gene>
    <name evidence="2" type="ORF">A2U01_0018771</name>
</gene>